<sequence>MDEYKSCAREFYWFYGRTNWCFVTRGRVPSICVGTRRTTYEPCRLSSFPLVDDIPQTL</sequence>
<dbReference type="AlphaFoldDB" id="A0AAQ4DZ24"/>
<reference evidence="1 2" key="1">
    <citation type="journal article" date="2023" name="Arcadia Sci">
        <title>De novo assembly of a long-read Amblyomma americanum tick genome.</title>
        <authorList>
            <person name="Chou S."/>
            <person name="Poskanzer K.E."/>
            <person name="Rollins M."/>
            <person name="Thuy-Boun P.S."/>
        </authorList>
    </citation>
    <scope>NUCLEOTIDE SEQUENCE [LARGE SCALE GENOMIC DNA]</scope>
    <source>
        <strain evidence="1">F_SG_1</strain>
        <tissue evidence="1">Salivary glands</tissue>
    </source>
</reference>
<organism evidence="1 2">
    <name type="scientific">Amblyomma americanum</name>
    <name type="common">Lone star tick</name>
    <dbReference type="NCBI Taxonomy" id="6943"/>
    <lineage>
        <taxon>Eukaryota</taxon>
        <taxon>Metazoa</taxon>
        <taxon>Ecdysozoa</taxon>
        <taxon>Arthropoda</taxon>
        <taxon>Chelicerata</taxon>
        <taxon>Arachnida</taxon>
        <taxon>Acari</taxon>
        <taxon>Parasitiformes</taxon>
        <taxon>Ixodida</taxon>
        <taxon>Ixodoidea</taxon>
        <taxon>Ixodidae</taxon>
        <taxon>Amblyomminae</taxon>
        <taxon>Amblyomma</taxon>
    </lineage>
</organism>
<dbReference type="Proteomes" id="UP001321473">
    <property type="component" value="Unassembled WGS sequence"/>
</dbReference>
<evidence type="ECO:0000313" key="2">
    <source>
        <dbReference type="Proteomes" id="UP001321473"/>
    </source>
</evidence>
<keyword evidence="2" id="KW-1185">Reference proteome</keyword>
<name>A0AAQ4DZ24_AMBAM</name>
<feature type="non-terminal residue" evidence="1">
    <location>
        <position position="58"/>
    </location>
</feature>
<evidence type="ECO:0000313" key="1">
    <source>
        <dbReference type="EMBL" id="KAK8767714.1"/>
    </source>
</evidence>
<comment type="caution">
    <text evidence="1">The sequence shown here is derived from an EMBL/GenBank/DDBJ whole genome shotgun (WGS) entry which is preliminary data.</text>
</comment>
<dbReference type="EMBL" id="JARKHS020025079">
    <property type="protein sequence ID" value="KAK8767714.1"/>
    <property type="molecule type" value="Genomic_DNA"/>
</dbReference>
<protein>
    <submittedName>
        <fullName evidence="1">Uncharacterized protein</fullName>
    </submittedName>
</protein>
<proteinExistence type="predicted"/>
<accession>A0AAQ4DZ24</accession>
<gene>
    <name evidence="1" type="ORF">V5799_005505</name>
</gene>